<dbReference type="Proteomes" id="UP001168552">
    <property type="component" value="Unassembled WGS sequence"/>
</dbReference>
<keyword evidence="1" id="KW-0812">Transmembrane</keyword>
<accession>A0ABT8F938</accession>
<evidence type="ECO:0000313" key="2">
    <source>
        <dbReference type="EMBL" id="MDN4166764.1"/>
    </source>
</evidence>
<gene>
    <name evidence="2" type="ORF">QWY31_14730</name>
</gene>
<proteinExistence type="predicted"/>
<keyword evidence="1" id="KW-0472">Membrane</keyword>
<keyword evidence="3" id="KW-1185">Reference proteome</keyword>
<dbReference type="RefSeq" id="WP_320005302.1">
    <property type="nucleotide sequence ID" value="NZ_JAUHJS010000008.1"/>
</dbReference>
<dbReference type="EMBL" id="JAUHJS010000008">
    <property type="protein sequence ID" value="MDN4166764.1"/>
    <property type="molecule type" value="Genomic_DNA"/>
</dbReference>
<sequence length="166" mass="19087">MRSFFSISIGLYLVVVGLTAFSLTGYWTDILVAGLLSFGNYYYFYKKHVFLHKVLALVYLVVIFGFYLLYLILPFSKAIFKTQSYPSLVLDNRTFHAYFKPVGAYASGQGTFWVTESPAFLRFIEVEKYYNGAFPWNPNGSTSEDKTSTESFLRTFIQTEISKEKP</sequence>
<evidence type="ECO:0000313" key="3">
    <source>
        <dbReference type="Proteomes" id="UP001168552"/>
    </source>
</evidence>
<feature type="transmembrane region" description="Helical" evidence="1">
    <location>
        <begin position="12"/>
        <end position="38"/>
    </location>
</feature>
<organism evidence="2 3">
    <name type="scientific">Shiella aurantiaca</name>
    <dbReference type="NCBI Taxonomy" id="3058365"/>
    <lineage>
        <taxon>Bacteria</taxon>
        <taxon>Pseudomonadati</taxon>
        <taxon>Bacteroidota</taxon>
        <taxon>Cytophagia</taxon>
        <taxon>Cytophagales</taxon>
        <taxon>Shiellaceae</taxon>
        <taxon>Shiella</taxon>
    </lineage>
</organism>
<name>A0ABT8F938_9BACT</name>
<keyword evidence="1" id="KW-1133">Transmembrane helix</keyword>
<reference evidence="2" key="1">
    <citation type="submission" date="2023-06" db="EMBL/GenBank/DDBJ databases">
        <title>Cytophagales bacterium Strain LB-30, isolated from soil.</title>
        <authorList>
            <person name="Liu B."/>
        </authorList>
    </citation>
    <scope>NUCLEOTIDE SEQUENCE</scope>
    <source>
        <strain evidence="2">LB-30</strain>
    </source>
</reference>
<feature type="transmembrane region" description="Helical" evidence="1">
    <location>
        <begin position="50"/>
        <end position="73"/>
    </location>
</feature>
<evidence type="ECO:0000256" key="1">
    <source>
        <dbReference type="SAM" id="Phobius"/>
    </source>
</evidence>
<comment type="caution">
    <text evidence="2">The sequence shown here is derived from an EMBL/GenBank/DDBJ whole genome shotgun (WGS) entry which is preliminary data.</text>
</comment>
<protein>
    <submittedName>
        <fullName evidence="2">Uncharacterized protein</fullName>
    </submittedName>
</protein>